<comment type="similarity">
    <text evidence="2">Belongs to the histone H3 family.</text>
</comment>
<protein>
    <recommendedName>
        <fullName evidence="6">Core Histone H2A/H2B/H3 domain-containing protein</fullName>
    </recommendedName>
</protein>
<dbReference type="CDD" id="cd22911">
    <property type="entry name" value="HFD_H3"/>
    <property type="match status" value="1"/>
</dbReference>
<name>A0ABP0EF58_9ASCO</name>
<keyword evidence="3" id="KW-0158">Chromosome</keyword>
<gene>
    <name evidence="7" type="ORF">CAAN4_F08152</name>
</gene>
<keyword evidence="8" id="KW-1185">Reference proteome</keyword>
<dbReference type="Gene3D" id="1.10.20.10">
    <property type="entry name" value="Histone, subunit A"/>
    <property type="match status" value="1"/>
</dbReference>
<feature type="compositionally biased region" description="Acidic residues" evidence="5">
    <location>
        <begin position="29"/>
        <end position="48"/>
    </location>
</feature>
<accession>A0ABP0EF58</accession>
<evidence type="ECO:0000256" key="3">
    <source>
        <dbReference type="ARBA" id="ARBA00022454"/>
    </source>
</evidence>
<feature type="region of interest" description="Disordered" evidence="5">
    <location>
        <begin position="1"/>
        <end position="222"/>
    </location>
</feature>
<feature type="domain" description="Core Histone H2A/H2B/H3" evidence="6">
    <location>
        <begin position="223"/>
        <end position="313"/>
    </location>
</feature>
<keyword evidence="4" id="KW-0238">DNA-binding</keyword>
<evidence type="ECO:0000256" key="5">
    <source>
        <dbReference type="SAM" id="MobiDB-lite"/>
    </source>
</evidence>
<feature type="compositionally biased region" description="Low complexity" evidence="5">
    <location>
        <begin position="133"/>
        <end position="200"/>
    </location>
</feature>
<dbReference type="InterPro" id="IPR007125">
    <property type="entry name" value="H2A/H2B/H3"/>
</dbReference>
<organism evidence="7 8">
    <name type="scientific">[Candida] anglica</name>
    <dbReference type="NCBI Taxonomy" id="148631"/>
    <lineage>
        <taxon>Eukaryota</taxon>
        <taxon>Fungi</taxon>
        <taxon>Dikarya</taxon>
        <taxon>Ascomycota</taxon>
        <taxon>Saccharomycotina</taxon>
        <taxon>Pichiomycetes</taxon>
        <taxon>Debaryomycetaceae</taxon>
        <taxon>Kurtzmaniella</taxon>
    </lineage>
</organism>
<dbReference type="Pfam" id="PF00125">
    <property type="entry name" value="Histone"/>
    <property type="match status" value="1"/>
</dbReference>
<evidence type="ECO:0000313" key="7">
    <source>
        <dbReference type="EMBL" id="CAK7912681.1"/>
    </source>
</evidence>
<dbReference type="InterPro" id="IPR000164">
    <property type="entry name" value="Histone_H3/CENP-A"/>
</dbReference>
<evidence type="ECO:0000256" key="4">
    <source>
        <dbReference type="ARBA" id="ARBA00023269"/>
    </source>
</evidence>
<sequence length="317" mass="34904">MARFPSASALARKAKLNAAYERGRRMEEQENESGSDDSGEEESSEADEPIVRSRIRYASSRESQPEEEEEEEEEEVEERSSSRSNKRPSSSSSSTFERNIISRSPLVGPPPVRVDRRAGSSTNARVTKPVARTSSSSTHSSPAQTTSSSARKSTSSSSRPSSSSNLARGTSGISSSRPSSSSIRDRSGSSSSRPGTSSSRQQETGLYRNQPGDPVQPKKRYRPGAAALREIRRFQRGTELLIRKLPFARLVKEISEDFIGPGYGLRWQSNAVLALQEACEAYLVHLLEDTNLCAIHAKRVTIMQKDIQLARRIRGNL</sequence>
<evidence type="ECO:0000259" key="6">
    <source>
        <dbReference type="Pfam" id="PF00125"/>
    </source>
</evidence>
<dbReference type="Proteomes" id="UP001497600">
    <property type="component" value="Chromosome F"/>
</dbReference>
<dbReference type="EMBL" id="OZ004258">
    <property type="protein sequence ID" value="CAK7912681.1"/>
    <property type="molecule type" value="Genomic_DNA"/>
</dbReference>
<evidence type="ECO:0000256" key="2">
    <source>
        <dbReference type="ARBA" id="ARBA00010343"/>
    </source>
</evidence>
<reference evidence="7 8" key="1">
    <citation type="submission" date="2024-01" db="EMBL/GenBank/DDBJ databases">
        <authorList>
            <consortium name="Genoscope - CEA"/>
            <person name="William W."/>
        </authorList>
    </citation>
    <scope>NUCLEOTIDE SEQUENCE [LARGE SCALE GENOMIC DNA]</scope>
    <source>
        <strain evidence="7 8">29B2s-10</strain>
    </source>
</reference>
<dbReference type="SMART" id="SM00428">
    <property type="entry name" value="H3"/>
    <property type="match status" value="1"/>
</dbReference>
<evidence type="ECO:0000313" key="8">
    <source>
        <dbReference type="Proteomes" id="UP001497600"/>
    </source>
</evidence>
<keyword evidence="4" id="KW-0544">Nucleosome core</keyword>
<proteinExistence type="inferred from homology"/>
<dbReference type="PROSITE" id="PS00959">
    <property type="entry name" value="HISTONE_H3_2"/>
    <property type="match status" value="1"/>
</dbReference>
<dbReference type="SUPFAM" id="SSF47113">
    <property type="entry name" value="Histone-fold"/>
    <property type="match status" value="1"/>
</dbReference>
<dbReference type="PANTHER" id="PTHR11426">
    <property type="entry name" value="HISTONE H3"/>
    <property type="match status" value="1"/>
</dbReference>
<comment type="subcellular location">
    <subcellularLocation>
        <location evidence="1">Chromosome</location>
    </subcellularLocation>
</comment>
<feature type="compositionally biased region" description="Acidic residues" evidence="5">
    <location>
        <begin position="65"/>
        <end position="77"/>
    </location>
</feature>
<dbReference type="InterPro" id="IPR009072">
    <property type="entry name" value="Histone-fold"/>
</dbReference>
<evidence type="ECO:0000256" key="1">
    <source>
        <dbReference type="ARBA" id="ARBA00004286"/>
    </source>
</evidence>